<keyword evidence="7" id="KW-0496">Mitochondrion</keyword>
<dbReference type="Proteomes" id="UP001150538">
    <property type="component" value="Unassembled WGS sequence"/>
</dbReference>
<keyword evidence="8" id="KW-0472">Membrane</keyword>
<name>A0A9W7ZS99_9FUNG</name>
<evidence type="ECO:0000256" key="3">
    <source>
        <dbReference type="ARBA" id="ARBA00022448"/>
    </source>
</evidence>
<keyword evidence="6" id="KW-0406">Ion transport</keyword>
<evidence type="ECO:0000256" key="4">
    <source>
        <dbReference type="ARBA" id="ARBA00022547"/>
    </source>
</evidence>
<dbReference type="AlphaFoldDB" id="A0A9W7ZS99"/>
<dbReference type="Pfam" id="PF04718">
    <property type="entry name" value="ATP-synt_G"/>
    <property type="match status" value="1"/>
</dbReference>
<sequence length="196" mass="21356">MASRILTTKAFIAPTARLTIRQASSEASAQKIGKTISDAANQVKSSVNTEKLNETAQKVGQQVKDLDLPGKAQSVLRTLCNIYNATINALPKGALTPFTKIGGAIQPITYWSQVAFHVAKQTAYRQNIAFPTKADFNTAQTELFKLLNTLAASNAFKQAPTQEQVKKGALLTFELVSFFIVGEQIGRRNLVGYKNH</sequence>
<dbReference type="InterPro" id="IPR006808">
    <property type="entry name" value="ATP_synth_F0_gsu_mt"/>
</dbReference>
<accession>A0A9W7ZS99</accession>
<keyword evidence="9" id="KW-0066">ATP synthesis</keyword>
<comment type="caution">
    <text evidence="10">The sequence shown here is derived from an EMBL/GenBank/DDBJ whole genome shotgun (WGS) entry which is preliminary data.</text>
</comment>
<reference evidence="10" key="1">
    <citation type="submission" date="2022-07" db="EMBL/GenBank/DDBJ databases">
        <title>Phylogenomic reconstructions and comparative analyses of Kickxellomycotina fungi.</title>
        <authorList>
            <person name="Reynolds N.K."/>
            <person name="Stajich J.E."/>
            <person name="Barry K."/>
            <person name="Grigoriev I.V."/>
            <person name="Crous P."/>
            <person name="Smith M.E."/>
        </authorList>
    </citation>
    <scope>NUCLEOTIDE SEQUENCE</scope>
    <source>
        <strain evidence="10">NBRC 100468</strain>
    </source>
</reference>
<dbReference type="EMBL" id="JANBPU010000364">
    <property type="protein sequence ID" value="KAJ1912239.1"/>
    <property type="molecule type" value="Genomic_DNA"/>
</dbReference>
<evidence type="ECO:0000256" key="9">
    <source>
        <dbReference type="ARBA" id="ARBA00023310"/>
    </source>
</evidence>
<keyword evidence="4" id="KW-0138">CF(0)</keyword>
<organism evidence="10 11">
    <name type="scientific">Mycoemilia scoparia</name>
    <dbReference type="NCBI Taxonomy" id="417184"/>
    <lineage>
        <taxon>Eukaryota</taxon>
        <taxon>Fungi</taxon>
        <taxon>Fungi incertae sedis</taxon>
        <taxon>Zoopagomycota</taxon>
        <taxon>Kickxellomycotina</taxon>
        <taxon>Kickxellomycetes</taxon>
        <taxon>Kickxellales</taxon>
        <taxon>Kickxellaceae</taxon>
        <taxon>Mycoemilia</taxon>
    </lineage>
</organism>
<keyword evidence="11" id="KW-1185">Reference proteome</keyword>
<evidence type="ECO:0000256" key="8">
    <source>
        <dbReference type="ARBA" id="ARBA00023136"/>
    </source>
</evidence>
<evidence type="ECO:0000256" key="5">
    <source>
        <dbReference type="ARBA" id="ARBA00022781"/>
    </source>
</evidence>
<evidence type="ECO:0000256" key="2">
    <source>
        <dbReference type="ARBA" id="ARBA00005699"/>
    </source>
</evidence>
<dbReference type="OrthoDB" id="437at2759"/>
<evidence type="ECO:0008006" key="12">
    <source>
        <dbReference type="Google" id="ProtNLM"/>
    </source>
</evidence>
<evidence type="ECO:0000256" key="1">
    <source>
        <dbReference type="ARBA" id="ARBA00004325"/>
    </source>
</evidence>
<keyword evidence="5" id="KW-0375">Hydrogen ion transport</keyword>
<comment type="similarity">
    <text evidence="2">Belongs to the ATPase g subunit family.</text>
</comment>
<dbReference type="GO" id="GO:0045259">
    <property type="term" value="C:proton-transporting ATP synthase complex"/>
    <property type="evidence" value="ECO:0007669"/>
    <property type="project" value="UniProtKB-KW"/>
</dbReference>
<keyword evidence="3" id="KW-0813">Transport</keyword>
<evidence type="ECO:0000256" key="6">
    <source>
        <dbReference type="ARBA" id="ARBA00023065"/>
    </source>
</evidence>
<evidence type="ECO:0000256" key="7">
    <source>
        <dbReference type="ARBA" id="ARBA00023128"/>
    </source>
</evidence>
<proteinExistence type="inferred from homology"/>
<evidence type="ECO:0000313" key="11">
    <source>
        <dbReference type="Proteomes" id="UP001150538"/>
    </source>
</evidence>
<dbReference type="GO" id="GO:0015986">
    <property type="term" value="P:proton motive force-driven ATP synthesis"/>
    <property type="evidence" value="ECO:0007669"/>
    <property type="project" value="InterPro"/>
</dbReference>
<gene>
    <name evidence="10" type="ORF">H4219_005675</name>
</gene>
<comment type="subcellular location">
    <subcellularLocation>
        <location evidence="1">Mitochondrion membrane</location>
    </subcellularLocation>
</comment>
<protein>
    <recommendedName>
        <fullName evidence="12">ATP synthase subunit g, mitochondrial</fullName>
    </recommendedName>
</protein>
<dbReference type="GO" id="GO:0015078">
    <property type="term" value="F:proton transmembrane transporter activity"/>
    <property type="evidence" value="ECO:0007669"/>
    <property type="project" value="InterPro"/>
</dbReference>
<dbReference type="GO" id="GO:0031966">
    <property type="term" value="C:mitochondrial membrane"/>
    <property type="evidence" value="ECO:0007669"/>
    <property type="project" value="UniProtKB-SubCell"/>
</dbReference>
<evidence type="ECO:0000313" key="10">
    <source>
        <dbReference type="EMBL" id="KAJ1912239.1"/>
    </source>
</evidence>